<dbReference type="OrthoDB" id="9768177at2"/>
<dbReference type="AlphaFoldDB" id="A0A0N1KS59"/>
<dbReference type="InterPro" id="IPR023997">
    <property type="entry name" value="TonB-dep_OMP_SusC/RagA_CS"/>
</dbReference>
<comment type="subcellular location">
    <subcellularLocation>
        <location evidence="1 7">Cell outer membrane</location>
        <topology evidence="1 7">Multi-pass membrane protein</topology>
    </subcellularLocation>
</comment>
<dbReference type="InterPro" id="IPR023996">
    <property type="entry name" value="TonB-dep_OMP_SusC/RagA"/>
</dbReference>
<feature type="domain" description="TonB-dependent receptor plug" evidence="8">
    <location>
        <begin position="50"/>
        <end position="156"/>
    </location>
</feature>
<comment type="caution">
    <text evidence="9">The sequence shown here is derived from an EMBL/GenBank/DDBJ whole genome shotgun (WGS) entry which is preliminary data.</text>
</comment>
<evidence type="ECO:0000256" key="2">
    <source>
        <dbReference type="ARBA" id="ARBA00022448"/>
    </source>
</evidence>
<keyword evidence="6 7" id="KW-0998">Cell outer membrane</keyword>
<evidence type="ECO:0000259" key="8">
    <source>
        <dbReference type="Pfam" id="PF07715"/>
    </source>
</evidence>
<evidence type="ECO:0000313" key="9">
    <source>
        <dbReference type="EMBL" id="KPE51109.1"/>
    </source>
</evidence>
<gene>
    <name evidence="9" type="ORF">AOB46_10560</name>
</gene>
<name>A0A0N1KS59_CHRID</name>
<evidence type="ECO:0000256" key="6">
    <source>
        <dbReference type="ARBA" id="ARBA00023237"/>
    </source>
</evidence>
<dbReference type="RefSeq" id="WP_062699072.1">
    <property type="nucleotide sequence ID" value="NZ_LJOD01000006.1"/>
</dbReference>
<keyword evidence="3 7" id="KW-1134">Transmembrane beta strand</keyword>
<evidence type="ECO:0000256" key="5">
    <source>
        <dbReference type="ARBA" id="ARBA00023136"/>
    </source>
</evidence>
<dbReference type="InterPro" id="IPR036942">
    <property type="entry name" value="Beta-barrel_TonB_sf"/>
</dbReference>
<evidence type="ECO:0000313" key="10">
    <source>
        <dbReference type="Proteomes" id="UP000037953"/>
    </source>
</evidence>
<evidence type="ECO:0000256" key="3">
    <source>
        <dbReference type="ARBA" id="ARBA00022452"/>
    </source>
</evidence>
<proteinExistence type="inferred from homology"/>
<organism evidence="9 10">
    <name type="scientific">Chryseobacterium indologenes</name>
    <name type="common">Flavobacterium indologenes</name>
    <dbReference type="NCBI Taxonomy" id="253"/>
    <lineage>
        <taxon>Bacteria</taxon>
        <taxon>Pseudomonadati</taxon>
        <taxon>Bacteroidota</taxon>
        <taxon>Flavobacteriia</taxon>
        <taxon>Flavobacteriales</taxon>
        <taxon>Weeksellaceae</taxon>
        <taxon>Chryseobacterium group</taxon>
        <taxon>Chryseobacterium</taxon>
    </lineage>
</organism>
<dbReference type="EMBL" id="LJOD01000006">
    <property type="protein sequence ID" value="KPE51109.1"/>
    <property type="molecule type" value="Genomic_DNA"/>
</dbReference>
<protein>
    <submittedName>
        <fullName evidence="9">SusC/RagA family TonB-linked outer membrane protein</fullName>
    </submittedName>
</protein>
<evidence type="ECO:0000256" key="4">
    <source>
        <dbReference type="ARBA" id="ARBA00022692"/>
    </source>
</evidence>
<dbReference type="InterPro" id="IPR037066">
    <property type="entry name" value="Plug_dom_sf"/>
</dbReference>
<dbReference type="SUPFAM" id="SSF56935">
    <property type="entry name" value="Porins"/>
    <property type="match status" value="1"/>
</dbReference>
<dbReference type="InterPro" id="IPR012910">
    <property type="entry name" value="Plug_dom"/>
</dbReference>
<dbReference type="InterPro" id="IPR039426">
    <property type="entry name" value="TonB-dep_rcpt-like"/>
</dbReference>
<evidence type="ECO:0000256" key="7">
    <source>
        <dbReference type="PROSITE-ProRule" id="PRU01360"/>
    </source>
</evidence>
<comment type="similarity">
    <text evidence="7">Belongs to the TonB-dependent receptor family.</text>
</comment>
<sequence length="943" mass="104405">MNIRISGSFGLAAVLYFTANFNAQTKVKDSVPKENKIDEIVMIGYGGVKKQNLTSAVSSVKADAFDNRPIYSVGQALQGQAAGVNVIQASGKPGAALDVKIRGNNSISSSVSPLYVVDGIQTNDISGLNPDDIVDMTILKDASSTAIYGVNGSSGVVIITTKRGKQGKPQLNFNAYWGISKTVKNIDVLNLDQYKALMADIQANGGSDYLSTVTNPRYAGIDTDWRKEVFQTGFDQNYNVNYAFGNEKVKAYTALGYQDIEGIIKPAHFQRTSVKVNLDAVITPWLKLNSSVNYFLTSLTNTNDNLSTARGGVVLSAFNTPSFLPVYGTDVNFIPSDGVVYNQTTGQINDGYKPGQFAPNPYQSSWENPVAYQSRKDKTQTQRFLSNLGLDVKVLKNLVWKPSISFDMTDSRNTKFTDGFQTSYGRSKSGIGSQEFYQYQEYNFENTLTYSLKNETHDFSLLGGVQINQKSIQNQYYSGEKFPEGTMKFNYDLAETQGYDKHKEILRNASFFGRALYTYGGKYTLMGVFRYNGFSGLAPDRKWGFFPGVSASWLVSKEDFLTDSKVISELKLRGGWGQTGNVSGVPAYSHFSLFDPYWSNGEAVYSVGQYDSSDLTWETTTDANVGLDLGLFSNRIRLAVDAYKRTTKDLVFPFILGNTIAPIYRNFGSLENKGLEFSLNTVNVKNENFTWNSSFNISFAKNKITELSEKYLKTVSAGGVDGYDQIVRFQPGQALSTFYGYKVDRVDPNTGDLIYKDLDGNGYVSVDDKAIIGDPNPKYTFGFSNNFTLKNWYMDVLITGSVGNDVFNATRFDLEMMNDYKNQSTAVLNRWTTPGQITDVPRANSASALAVSDRFVEDGSYIKLKAVTLGYNFNNPFKGVSKLNVYVTGQNIFTITDYSGMDPEVNAFSPNRNTSGAERSVFGIDYGTYPQVRTFIIGLKANF</sequence>
<dbReference type="GO" id="GO:0009279">
    <property type="term" value="C:cell outer membrane"/>
    <property type="evidence" value="ECO:0007669"/>
    <property type="project" value="UniProtKB-SubCell"/>
</dbReference>
<dbReference type="PATRIC" id="fig|253.9.peg.3935"/>
<dbReference type="Proteomes" id="UP000037953">
    <property type="component" value="Unassembled WGS sequence"/>
</dbReference>
<reference evidence="10" key="2">
    <citation type="submission" date="2015-09" db="EMBL/GenBank/DDBJ databases">
        <title>Draft genome sequence of a multidrug-resistant Chryseobacterium indologenes isolate from Malaysia.</title>
        <authorList>
            <person name="Yu C.Y."/>
            <person name="Ang G.Y."/>
            <person name="Chan K.-G."/>
        </authorList>
    </citation>
    <scope>NUCLEOTIDE SEQUENCE [LARGE SCALE GENOMIC DNA]</scope>
    <source>
        <strain evidence="10">CI_885</strain>
    </source>
</reference>
<accession>A0A0N1KS59</accession>
<dbReference type="Gene3D" id="2.40.170.20">
    <property type="entry name" value="TonB-dependent receptor, beta-barrel domain"/>
    <property type="match status" value="1"/>
</dbReference>
<reference evidence="9 10" key="1">
    <citation type="journal article" date="2015" name="Genom Data">
        <title>Draft genome sequence of a multidrug-resistant Chryseobacterium indologenes isolate from Malaysia.</title>
        <authorList>
            <person name="Yu C.Y."/>
            <person name="Ang G.Y."/>
            <person name="Cheng H.J."/>
            <person name="Cheong Y.M."/>
            <person name="Yin W.F."/>
            <person name="Chan K.G."/>
        </authorList>
    </citation>
    <scope>NUCLEOTIDE SEQUENCE [LARGE SCALE GENOMIC DNA]</scope>
    <source>
        <strain evidence="9 10">CI_885</strain>
    </source>
</reference>
<dbReference type="Gene3D" id="2.170.130.10">
    <property type="entry name" value="TonB-dependent receptor, plug domain"/>
    <property type="match status" value="1"/>
</dbReference>
<keyword evidence="5 7" id="KW-0472">Membrane</keyword>
<dbReference type="PROSITE" id="PS52016">
    <property type="entry name" value="TONB_DEPENDENT_REC_3"/>
    <property type="match status" value="1"/>
</dbReference>
<dbReference type="NCBIfam" id="TIGR04056">
    <property type="entry name" value="OMP_RagA_SusC"/>
    <property type="match status" value="1"/>
</dbReference>
<keyword evidence="2 7" id="KW-0813">Transport</keyword>
<keyword evidence="4 7" id="KW-0812">Transmembrane</keyword>
<evidence type="ECO:0000256" key="1">
    <source>
        <dbReference type="ARBA" id="ARBA00004571"/>
    </source>
</evidence>
<dbReference type="Pfam" id="PF07715">
    <property type="entry name" value="Plug"/>
    <property type="match status" value="1"/>
</dbReference>
<dbReference type="NCBIfam" id="TIGR04057">
    <property type="entry name" value="SusC_RagA_signa"/>
    <property type="match status" value="1"/>
</dbReference>